<protein>
    <submittedName>
        <fullName evidence="1">Uncharacterized protein</fullName>
    </submittedName>
</protein>
<comment type="caution">
    <text evidence="1">The sequence shown here is derived from an EMBL/GenBank/DDBJ whole genome shotgun (WGS) entry which is preliminary data.</text>
</comment>
<dbReference type="EMBL" id="JASBWU010000017">
    <property type="protein sequence ID" value="KAJ9114986.1"/>
    <property type="molecule type" value="Genomic_DNA"/>
</dbReference>
<gene>
    <name evidence="1" type="ORF">QFC22_005314</name>
</gene>
<evidence type="ECO:0000313" key="2">
    <source>
        <dbReference type="Proteomes" id="UP001243375"/>
    </source>
</evidence>
<keyword evidence="2" id="KW-1185">Reference proteome</keyword>
<reference evidence="1" key="1">
    <citation type="submission" date="2023-04" db="EMBL/GenBank/DDBJ databases">
        <title>Draft Genome sequencing of Naganishia species isolated from polar environments using Oxford Nanopore Technology.</title>
        <authorList>
            <person name="Leo P."/>
            <person name="Venkateswaran K."/>
        </authorList>
    </citation>
    <scope>NUCLEOTIDE SEQUENCE</scope>
    <source>
        <strain evidence="1">MNA-CCFEE 5425</strain>
    </source>
</reference>
<organism evidence="1 2">
    <name type="scientific">Naganishia vaughanmartiniae</name>
    <dbReference type="NCBI Taxonomy" id="1424756"/>
    <lineage>
        <taxon>Eukaryota</taxon>
        <taxon>Fungi</taxon>
        <taxon>Dikarya</taxon>
        <taxon>Basidiomycota</taxon>
        <taxon>Agaricomycotina</taxon>
        <taxon>Tremellomycetes</taxon>
        <taxon>Filobasidiales</taxon>
        <taxon>Filobasidiaceae</taxon>
        <taxon>Naganishia</taxon>
    </lineage>
</organism>
<dbReference type="Proteomes" id="UP001243375">
    <property type="component" value="Unassembled WGS sequence"/>
</dbReference>
<proteinExistence type="predicted"/>
<sequence length="552" mass="61487">METPLQSPQQRPRTTPRTRRNLRPPAALSSPSRGLIRSHDNPANRSSNAAGLSIESNSGSRDAYLDDSADVSFKQWTTNHIEWSYEGISSLSANSSNTPISERSALLGKVIAHTKFRIDVVFNSQQSTQAEWQTDLEDRLKIHADADDAPASEAKEAEPHFRVYIATVIDDQEDYRNSREILSKDASIFLGIKPRDEAVVKRHAYTEWIWQTSTTHVFTDDFSFCENPRIREQDAFTLVLRLQAPAAEDANFNQTGKQMVDRERDSTGKRHPTAATDRTIQTIRCLDVDYITMYWLLHYIYSGEVDFKDEQNFADSMDLQTYKIDAGFARRLESDRADSNEWEWSDCDPFQEGSHESNDEDDDNATVKSASTRRSSASTSPHQYAKSSVTASAPSNSTKPIQSPPDKRTVFPTTTASGSRSSRPTVATGSATAQHHASGRKLSSPTAPMQQAYMRPVPLPDPHDHPAGPVPPASAFATYALAHRYQLDDLARLAEHHLLASLTPHGACSLLMASFRFDKLHALVEDYVITNWEAIRGSPAFLETIQEVASGS</sequence>
<evidence type="ECO:0000313" key="1">
    <source>
        <dbReference type="EMBL" id="KAJ9114986.1"/>
    </source>
</evidence>
<name>A0ACC2WVX6_9TREE</name>
<accession>A0ACC2WVX6</accession>